<dbReference type="Pfam" id="PF00498">
    <property type="entry name" value="FHA"/>
    <property type="match status" value="1"/>
</dbReference>
<dbReference type="InterPro" id="IPR000467">
    <property type="entry name" value="G_patch_dom"/>
</dbReference>
<dbReference type="EMBL" id="JACYCC010000041">
    <property type="protein sequence ID" value="KAF8676772.1"/>
    <property type="molecule type" value="Genomic_DNA"/>
</dbReference>
<dbReference type="Pfam" id="PF01585">
    <property type="entry name" value="G-patch"/>
    <property type="match status" value="1"/>
</dbReference>
<dbReference type="InterPro" id="IPR000253">
    <property type="entry name" value="FHA_dom"/>
</dbReference>
<proteinExistence type="predicted"/>
<dbReference type="PANTHER" id="PTHR23106:SF24">
    <property type="entry name" value="ANGIOGENIC FACTOR WITH G PATCH AND FHA DOMAINS 1"/>
    <property type="match status" value="1"/>
</dbReference>
<dbReference type="Proteomes" id="UP000650582">
    <property type="component" value="Unassembled WGS sequence"/>
</dbReference>
<dbReference type="Gene3D" id="2.60.200.20">
    <property type="match status" value="1"/>
</dbReference>
<evidence type="ECO:0000259" key="2">
    <source>
        <dbReference type="PROSITE" id="PS50006"/>
    </source>
</evidence>
<evidence type="ECO:0000313" key="5">
    <source>
        <dbReference type="Proteomes" id="UP000650582"/>
    </source>
</evidence>
<comment type="caution">
    <text evidence="4">The sequence shown here is derived from an EMBL/GenBank/DDBJ whole genome shotgun (WGS) entry which is preliminary data.</text>
</comment>
<protein>
    <submittedName>
        <fullName evidence="4">Forkhead associated domain</fullName>
    </submittedName>
</protein>
<organism evidence="4 5">
    <name type="scientific">Rhizoctonia solani</name>
    <dbReference type="NCBI Taxonomy" id="456999"/>
    <lineage>
        <taxon>Eukaryota</taxon>
        <taxon>Fungi</taxon>
        <taxon>Dikarya</taxon>
        <taxon>Basidiomycota</taxon>
        <taxon>Agaricomycotina</taxon>
        <taxon>Agaricomycetes</taxon>
        <taxon>Cantharellales</taxon>
        <taxon>Ceratobasidiaceae</taxon>
        <taxon>Rhizoctonia</taxon>
    </lineage>
</organism>
<evidence type="ECO:0000313" key="4">
    <source>
        <dbReference type="EMBL" id="KAF8676772.1"/>
    </source>
</evidence>
<sequence>MSHGSSTSNILLDCGSLDCHPELEWPGTDELPKYISTVPDPQLLPKPGRQHYPVAHSSSFLRLVVLYSSTLPCKTVALIDSFEEVSIGRDRCATPRLRLKELAVSKYHANIYWDSRTQHWSLVDVGSTHGTHLISPDPSVTRISDPIGSQGYTMTELTRLAPPKSASLPNILSHLQRIVIGNTTLVVHIHEDRIPCDACTITQENILDLDASTRPKTNTSKIAGGINPVESMRSLKQNLLSQPLYSRHDARSGNHSETYVDRAELRRQRFPGWREPQPRREPVVSQQTSSRLGLRKHSPHIVQAVGTLREVPKLETSSPIPLDNVGHKLLAKQGWKPGLALGSDTKTGQVRSGLLEPLAPQSTTNRRGLGMHHT</sequence>
<dbReference type="PANTHER" id="PTHR23106">
    <property type="entry name" value="ANGIOGENIC FACTOR WITH G PATCH AND FHA DOMAINS 1"/>
    <property type="match status" value="1"/>
</dbReference>
<accession>A0A8H7H5P9</accession>
<dbReference type="GO" id="GO:0003676">
    <property type="term" value="F:nucleic acid binding"/>
    <property type="evidence" value="ECO:0007669"/>
    <property type="project" value="InterPro"/>
</dbReference>
<dbReference type="PROSITE" id="PS50174">
    <property type="entry name" value="G_PATCH"/>
    <property type="match status" value="1"/>
</dbReference>
<dbReference type="SUPFAM" id="SSF49879">
    <property type="entry name" value="SMAD/FHA domain"/>
    <property type="match status" value="1"/>
</dbReference>
<gene>
    <name evidence="4" type="ORF">RHS04_06350</name>
</gene>
<evidence type="ECO:0000256" key="1">
    <source>
        <dbReference type="SAM" id="MobiDB-lite"/>
    </source>
</evidence>
<dbReference type="InterPro" id="IPR008984">
    <property type="entry name" value="SMAD_FHA_dom_sf"/>
</dbReference>
<name>A0A8H7H5P9_9AGAM</name>
<feature type="domain" description="G-patch" evidence="3">
    <location>
        <begin position="322"/>
        <end position="374"/>
    </location>
</feature>
<dbReference type="InterPro" id="IPR053027">
    <property type="entry name" value="AGGF1"/>
</dbReference>
<feature type="region of interest" description="Disordered" evidence="1">
    <location>
        <begin position="351"/>
        <end position="374"/>
    </location>
</feature>
<reference evidence="4" key="1">
    <citation type="submission" date="2020-09" db="EMBL/GenBank/DDBJ databases">
        <title>Comparative genome analyses of four rice-infecting Rhizoctonia solani isolates reveal extensive enrichment of homogalacturonan modification genes.</title>
        <authorList>
            <person name="Lee D.-Y."/>
            <person name="Jeon J."/>
            <person name="Kim K.-T."/>
            <person name="Cheong K."/>
            <person name="Song H."/>
            <person name="Choi G."/>
            <person name="Ko J."/>
            <person name="Opiyo S.O."/>
            <person name="Zuo S."/>
            <person name="Madhav S."/>
            <person name="Lee Y.-H."/>
            <person name="Wang G.-L."/>
        </authorList>
    </citation>
    <scope>NUCLEOTIDE SEQUENCE</scope>
    <source>
        <strain evidence="4">AG1-IA YN-7</strain>
    </source>
</reference>
<dbReference type="SMART" id="SM00443">
    <property type="entry name" value="G_patch"/>
    <property type="match status" value="1"/>
</dbReference>
<dbReference type="PROSITE" id="PS50006">
    <property type="entry name" value="FHA_DOMAIN"/>
    <property type="match status" value="1"/>
</dbReference>
<dbReference type="AlphaFoldDB" id="A0A8H7H5P9"/>
<feature type="domain" description="FHA" evidence="2">
    <location>
        <begin position="85"/>
        <end position="133"/>
    </location>
</feature>
<evidence type="ECO:0000259" key="3">
    <source>
        <dbReference type="PROSITE" id="PS50174"/>
    </source>
</evidence>
<feature type="region of interest" description="Disordered" evidence="1">
    <location>
        <begin position="272"/>
        <end position="294"/>
    </location>
</feature>